<evidence type="ECO:0008006" key="15">
    <source>
        <dbReference type="Google" id="ProtNLM"/>
    </source>
</evidence>
<evidence type="ECO:0000256" key="6">
    <source>
        <dbReference type="ARBA" id="ARBA00023002"/>
    </source>
</evidence>
<dbReference type="Ensembl" id="ENSSFOT00015034977.2">
    <property type="protein sequence ID" value="ENSSFOP00015034597.2"/>
    <property type="gene ID" value="ENSSFOG00015022050.2"/>
</dbReference>
<dbReference type="FunFam" id="1.10.630.10:FF:000004">
    <property type="entry name" value="cytochrome P450 2D15 isoform X1"/>
    <property type="match status" value="1"/>
</dbReference>
<evidence type="ECO:0000313" key="13">
    <source>
        <dbReference type="Ensembl" id="ENSSFOP00015034597.2"/>
    </source>
</evidence>
<dbReference type="GO" id="GO:0020037">
    <property type="term" value="F:heme binding"/>
    <property type="evidence" value="ECO:0007669"/>
    <property type="project" value="InterPro"/>
</dbReference>
<accession>A0A8C9SM02</accession>
<dbReference type="GO" id="GO:0005506">
    <property type="term" value="F:iron ion binding"/>
    <property type="evidence" value="ECO:0007669"/>
    <property type="project" value="InterPro"/>
</dbReference>
<dbReference type="InterPro" id="IPR050182">
    <property type="entry name" value="Cytochrome_P450_fam2"/>
</dbReference>
<feature type="region of interest" description="Disordered" evidence="12">
    <location>
        <begin position="1"/>
        <end position="31"/>
    </location>
</feature>
<dbReference type="GO" id="GO:0016020">
    <property type="term" value="C:membrane"/>
    <property type="evidence" value="ECO:0007669"/>
    <property type="project" value="UniProtKB-SubCell"/>
</dbReference>
<evidence type="ECO:0000256" key="4">
    <source>
        <dbReference type="ARBA" id="ARBA00022617"/>
    </source>
</evidence>
<evidence type="ECO:0000256" key="8">
    <source>
        <dbReference type="ARBA" id="ARBA00023033"/>
    </source>
</evidence>
<dbReference type="InterPro" id="IPR036396">
    <property type="entry name" value="Cyt_P450_sf"/>
</dbReference>
<comment type="subcellular location">
    <subcellularLocation>
        <location evidence="2">Membrane</location>
    </subcellularLocation>
</comment>
<keyword evidence="14" id="KW-1185">Reference proteome</keyword>
<dbReference type="SUPFAM" id="SSF48264">
    <property type="entry name" value="Cytochrome P450"/>
    <property type="match status" value="1"/>
</dbReference>
<evidence type="ECO:0000256" key="3">
    <source>
        <dbReference type="ARBA" id="ARBA00010617"/>
    </source>
</evidence>
<evidence type="ECO:0000256" key="1">
    <source>
        <dbReference type="ARBA" id="ARBA00001971"/>
    </source>
</evidence>
<dbReference type="GeneTree" id="ENSGT00950000182879"/>
<keyword evidence="7 10" id="KW-0408">Iron</keyword>
<comment type="cofactor">
    <cofactor evidence="1 10">
        <name>heme</name>
        <dbReference type="ChEBI" id="CHEBI:30413"/>
    </cofactor>
</comment>
<keyword evidence="9" id="KW-0472">Membrane</keyword>
<reference evidence="13" key="2">
    <citation type="submission" date="2025-08" db="UniProtKB">
        <authorList>
            <consortium name="Ensembl"/>
        </authorList>
    </citation>
    <scope>IDENTIFICATION</scope>
</reference>
<dbReference type="InterPro" id="IPR017972">
    <property type="entry name" value="Cyt_P450_CS"/>
</dbReference>
<evidence type="ECO:0000256" key="9">
    <source>
        <dbReference type="ARBA" id="ARBA00023136"/>
    </source>
</evidence>
<reference evidence="13 14" key="1">
    <citation type="submission" date="2019-04" db="EMBL/GenBank/DDBJ databases">
        <authorList>
            <consortium name="Wellcome Sanger Institute Data Sharing"/>
        </authorList>
    </citation>
    <scope>NUCLEOTIDE SEQUENCE [LARGE SCALE GENOMIC DNA]</scope>
</reference>
<dbReference type="PRINTS" id="PR00385">
    <property type="entry name" value="P450"/>
</dbReference>
<proteinExistence type="inferred from homology"/>
<keyword evidence="5 10" id="KW-0479">Metal-binding</keyword>
<dbReference type="GO" id="GO:0016712">
    <property type="term" value="F:oxidoreductase activity, acting on paired donors, with incorporation or reduction of molecular oxygen, reduced flavin or flavoprotein as one donor, and incorporation of one atom of oxygen"/>
    <property type="evidence" value="ECO:0007669"/>
    <property type="project" value="TreeGrafter"/>
</dbReference>
<dbReference type="InterPro" id="IPR002401">
    <property type="entry name" value="Cyt_P450_E_grp-I"/>
</dbReference>
<dbReference type="GO" id="GO:0006082">
    <property type="term" value="P:organic acid metabolic process"/>
    <property type="evidence" value="ECO:0007669"/>
    <property type="project" value="TreeGrafter"/>
</dbReference>
<comment type="similarity">
    <text evidence="3 11">Belongs to the cytochrome P450 family.</text>
</comment>
<dbReference type="PROSITE" id="PS00086">
    <property type="entry name" value="CYTOCHROME_P450"/>
    <property type="match status" value="1"/>
</dbReference>
<sequence length="489" mass="56163">STRPPVCRKAPQARLEPQTHQRAGPSQAYSATAPPHPPPYVYFKEKNCIILKQITFKNLIDRYGSVSRIDVGPVRCVVLSGIKNFKEAFLEKAETFAERPSYPLNQRLCKGLGLISSNGHIWKQQRRFALSTLKYFGVGKKTLENSILQESHFLSDAFHAKQGFLFDPHYLVNNAVANMICTLVFGHRFEYGDIHFHQMLKCSEEIFKVPATFWGRLYNQYPAIMDFLPGGHQLAFSSLDKIKKFIGEEVKRHKDDRNPSDPRDYIDCYLHEIEKKDEGAGFTEENLLYCVVDLFGAGTETTSNSLRWAILYMAKYPEIQEKVQTEIDQMIGQNRQPSMDDRARMHFTNAVIHEVQRFGNIVPIAPPRMSNRDTTISGYKVPKGMMVVPVLKYILRDKDEYATPDKFNPEHFLDENGNFLKKENFIPFSIGKRMCPGEQLARMELFLFFTSMLQRFTFRVPEGEDPSLESLIGITCGPKPFKIYAVSRI</sequence>
<keyword evidence="6 11" id="KW-0560">Oxidoreductase</keyword>
<evidence type="ECO:0000256" key="12">
    <source>
        <dbReference type="SAM" id="MobiDB-lite"/>
    </source>
</evidence>
<reference evidence="13" key="3">
    <citation type="submission" date="2025-09" db="UniProtKB">
        <authorList>
            <consortium name="Ensembl"/>
        </authorList>
    </citation>
    <scope>IDENTIFICATION</scope>
</reference>
<evidence type="ECO:0000256" key="2">
    <source>
        <dbReference type="ARBA" id="ARBA00004370"/>
    </source>
</evidence>
<evidence type="ECO:0000256" key="11">
    <source>
        <dbReference type="RuleBase" id="RU000461"/>
    </source>
</evidence>
<dbReference type="PANTHER" id="PTHR24300">
    <property type="entry name" value="CYTOCHROME P450 508A4-RELATED"/>
    <property type="match status" value="1"/>
</dbReference>
<dbReference type="GO" id="GO:0005737">
    <property type="term" value="C:cytoplasm"/>
    <property type="evidence" value="ECO:0007669"/>
    <property type="project" value="TreeGrafter"/>
</dbReference>
<name>A0A8C9SM02_SCLFO</name>
<feature type="binding site" description="axial binding residue" evidence="10">
    <location>
        <position position="435"/>
    </location>
    <ligand>
        <name>heme</name>
        <dbReference type="ChEBI" id="CHEBI:30413"/>
    </ligand>
    <ligandPart>
        <name>Fe</name>
        <dbReference type="ChEBI" id="CHEBI:18248"/>
    </ligandPart>
</feature>
<dbReference type="Pfam" id="PF00067">
    <property type="entry name" value="p450"/>
    <property type="match status" value="1"/>
</dbReference>
<evidence type="ECO:0000313" key="14">
    <source>
        <dbReference type="Proteomes" id="UP000694397"/>
    </source>
</evidence>
<dbReference type="PRINTS" id="PR00463">
    <property type="entry name" value="EP450I"/>
</dbReference>
<keyword evidence="4 10" id="KW-0349">Heme</keyword>
<dbReference type="AlphaFoldDB" id="A0A8C9SM02"/>
<evidence type="ECO:0000256" key="5">
    <source>
        <dbReference type="ARBA" id="ARBA00022723"/>
    </source>
</evidence>
<dbReference type="OrthoDB" id="3934656at2759"/>
<dbReference type="Proteomes" id="UP000694397">
    <property type="component" value="Chromosome 9"/>
</dbReference>
<evidence type="ECO:0000256" key="10">
    <source>
        <dbReference type="PIRSR" id="PIRSR602401-1"/>
    </source>
</evidence>
<gene>
    <name evidence="13" type="primary">LOC108935461</name>
</gene>
<dbReference type="GO" id="GO:0006805">
    <property type="term" value="P:xenobiotic metabolic process"/>
    <property type="evidence" value="ECO:0007669"/>
    <property type="project" value="TreeGrafter"/>
</dbReference>
<organism evidence="13 14">
    <name type="scientific">Scleropages formosus</name>
    <name type="common">Asian bonytongue</name>
    <name type="synonym">Osteoglossum formosum</name>
    <dbReference type="NCBI Taxonomy" id="113540"/>
    <lineage>
        <taxon>Eukaryota</taxon>
        <taxon>Metazoa</taxon>
        <taxon>Chordata</taxon>
        <taxon>Craniata</taxon>
        <taxon>Vertebrata</taxon>
        <taxon>Euteleostomi</taxon>
        <taxon>Actinopterygii</taxon>
        <taxon>Neopterygii</taxon>
        <taxon>Teleostei</taxon>
        <taxon>Osteoglossocephala</taxon>
        <taxon>Osteoglossomorpha</taxon>
        <taxon>Osteoglossiformes</taxon>
        <taxon>Osteoglossidae</taxon>
        <taxon>Scleropages</taxon>
    </lineage>
</organism>
<evidence type="ECO:0000256" key="7">
    <source>
        <dbReference type="ARBA" id="ARBA00023004"/>
    </source>
</evidence>
<dbReference type="InterPro" id="IPR001128">
    <property type="entry name" value="Cyt_P450"/>
</dbReference>
<protein>
    <recommendedName>
        <fullName evidence="15">Cytochrome P450 2J6-like</fullName>
    </recommendedName>
</protein>
<dbReference type="PANTHER" id="PTHR24300:SF177">
    <property type="entry name" value="CYTOCHROME P450 2J2"/>
    <property type="match status" value="1"/>
</dbReference>
<dbReference type="Gene3D" id="1.10.630.10">
    <property type="entry name" value="Cytochrome P450"/>
    <property type="match status" value="1"/>
</dbReference>
<keyword evidence="8 11" id="KW-0503">Monooxygenase</keyword>